<dbReference type="Gene3D" id="3.30.360.10">
    <property type="entry name" value="Dihydrodipicolinate Reductase, domain 2"/>
    <property type="match status" value="1"/>
</dbReference>
<comment type="caution">
    <text evidence="2">The sequence shown here is derived from an EMBL/GenBank/DDBJ whole genome shotgun (WGS) entry which is preliminary data.</text>
</comment>
<proteinExistence type="predicted"/>
<evidence type="ECO:0000259" key="1">
    <source>
        <dbReference type="Pfam" id="PF22725"/>
    </source>
</evidence>
<evidence type="ECO:0000313" key="3">
    <source>
        <dbReference type="Proteomes" id="UP001202248"/>
    </source>
</evidence>
<dbReference type="SUPFAM" id="SSF55347">
    <property type="entry name" value="Glyceraldehyde-3-phosphate dehydrogenase-like, C-terminal domain"/>
    <property type="match status" value="1"/>
</dbReference>
<dbReference type="Pfam" id="PF22725">
    <property type="entry name" value="GFO_IDH_MocA_C3"/>
    <property type="match status" value="1"/>
</dbReference>
<evidence type="ECO:0000313" key="2">
    <source>
        <dbReference type="EMBL" id="MCH5600289.1"/>
    </source>
</evidence>
<reference evidence="2 3" key="1">
    <citation type="submission" date="2022-02" db="EMBL/GenBank/DDBJ databases">
        <authorList>
            <person name="Min J."/>
        </authorList>
    </citation>
    <scope>NUCLEOTIDE SEQUENCE [LARGE SCALE GENOMIC DNA]</scope>
    <source>
        <strain evidence="2 3">GR10-1</strain>
    </source>
</reference>
<dbReference type="InterPro" id="IPR055170">
    <property type="entry name" value="GFO_IDH_MocA-like_dom"/>
</dbReference>
<protein>
    <submittedName>
        <fullName evidence="2">Gfo/Idh/MocA family oxidoreductase</fullName>
    </submittedName>
</protein>
<name>A0ABS9SQ97_9BACT</name>
<dbReference type="EMBL" id="JAKWBL010000004">
    <property type="protein sequence ID" value="MCH5600289.1"/>
    <property type="molecule type" value="Genomic_DNA"/>
</dbReference>
<dbReference type="Proteomes" id="UP001202248">
    <property type="component" value="Unassembled WGS sequence"/>
</dbReference>
<accession>A0ABS9SQ97</accession>
<sequence length="89" mass="9993">MFLKIKSLLSERAIGDISFVQLHLLQSASANLIANSEDNWRIDPALSGGGLFHDLAPHQLDMMLYLFGTAKRGKGLQPINVKQMLRMIW</sequence>
<feature type="domain" description="GFO/IDH/MocA-like oxidoreductase" evidence="1">
    <location>
        <begin position="2"/>
        <end position="71"/>
    </location>
</feature>
<keyword evidence="3" id="KW-1185">Reference proteome</keyword>
<organism evidence="2 3">
    <name type="scientific">Niabella ginsengisoli</name>
    <dbReference type="NCBI Taxonomy" id="522298"/>
    <lineage>
        <taxon>Bacteria</taxon>
        <taxon>Pseudomonadati</taxon>
        <taxon>Bacteroidota</taxon>
        <taxon>Chitinophagia</taxon>
        <taxon>Chitinophagales</taxon>
        <taxon>Chitinophagaceae</taxon>
        <taxon>Niabella</taxon>
    </lineage>
</organism>
<gene>
    <name evidence="2" type="ORF">MKP09_21395</name>
</gene>
<dbReference type="RefSeq" id="WP_240833353.1">
    <property type="nucleotide sequence ID" value="NZ_JAKWBL010000004.1"/>
</dbReference>